<dbReference type="InterPro" id="IPR003598">
    <property type="entry name" value="Ig_sub2"/>
</dbReference>
<keyword evidence="6" id="KW-0393">Immunoglobulin domain</keyword>
<dbReference type="GO" id="GO:0004672">
    <property type="term" value="F:protein kinase activity"/>
    <property type="evidence" value="ECO:0007669"/>
    <property type="project" value="InterPro"/>
</dbReference>
<dbReference type="InterPro" id="IPR013783">
    <property type="entry name" value="Ig-like_fold"/>
</dbReference>
<feature type="domain" description="Ig-like" evidence="10">
    <location>
        <begin position="1458"/>
        <end position="1547"/>
    </location>
</feature>
<dbReference type="Gene3D" id="2.60.40.10">
    <property type="entry name" value="Immunoglobulins"/>
    <property type="match status" value="7"/>
</dbReference>
<feature type="domain" description="Protein kinase" evidence="9">
    <location>
        <begin position="500"/>
        <end position="754"/>
    </location>
</feature>
<dbReference type="GO" id="GO:0005524">
    <property type="term" value="F:ATP binding"/>
    <property type="evidence" value="ECO:0007669"/>
    <property type="project" value="UniProtKB-UniRule"/>
</dbReference>
<dbReference type="PROSITE" id="PS00107">
    <property type="entry name" value="PROTEIN_KINASE_ATP"/>
    <property type="match status" value="1"/>
</dbReference>
<dbReference type="PANTHER" id="PTHR47633">
    <property type="entry name" value="IMMUNOGLOBULIN"/>
    <property type="match status" value="1"/>
</dbReference>
<evidence type="ECO:0008006" key="13">
    <source>
        <dbReference type="Google" id="ProtNLM"/>
    </source>
</evidence>
<keyword evidence="3" id="KW-0963">Cytoplasm</keyword>
<dbReference type="InterPro" id="IPR017441">
    <property type="entry name" value="Protein_kinase_ATP_BS"/>
</dbReference>
<dbReference type="InterPro" id="IPR007110">
    <property type="entry name" value="Ig-like_dom"/>
</dbReference>
<keyword evidence="7" id="KW-0067">ATP-binding</keyword>
<evidence type="ECO:0000256" key="2">
    <source>
        <dbReference type="ARBA" id="ARBA00006692"/>
    </source>
</evidence>
<evidence type="ECO:0000256" key="7">
    <source>
        <dbReference type="PROSITE-ProRule" id="PRU10141"/>
    </source>
</evidence>
<dbReference type="Pfam" id="PF07679">
    <property type="entry name" value="I-set"/>
    <property type="match status" value="4"/>
</dbReference>
<dbReference type="GeneTree" id="ENSGT00940000163418"/>
<dbReference type="FunFam" id="2.60.40.10:FF:000425">
    <property type="entry name" value="Myosin light chain kinase"/>
    <property type="match status" value="1"/>
</dbReference>
<evidence type="ECO:0000259" key="11">
    <source>
        <dbReference type="PROSITE" id="PS50853"/>
    </source>
</evidence>
<dbReference type="InterPro" id="IPR036116">
    <property type="entry name" value="FN3_sf"/>
</dbReference>
<feature type="region of interest" description="Disordered" evidence="8">
    <location>
        <begin position="1406"/>
        <end position="1450"/>
    </location>
</feature>
<dbReference type="FunFam" id="2.60.40.10:FF:000032">
    <property type="entry name" value="palladin isoform X1"/>
    <property type="match status" value="2"/>
</dbReference>
<feature type="domain" description="Ig-like" evidence="10">
    <location>
        <begin position="290"/>
        <end position="381"/>
    </location>
</feature>
<reference evidence="12" key="2">
    <citation type="submission" date="2025-09" db="UniProtKB">
        <authorList>
            <consortium name="Ensembl"/>
        </authorList>
    </citation>
    <scope>IDENTIFICATION</scope>
</reference>
<feature type="region of interest" description="Disordered" evidence="8">
    <location>
        <begin position="960"/>
        <end position="1065"/>
    </location>
</feature>
<evidence type="ECO:0000256" key="3">
    <source>
        <dbReference type="ARBA" id="ARBA00022490"/>
    </source>
</evidence>
<dbReference type="PANTHER" id="PTHR47633:SF3">
    <property type="entry name" value="STRIATED MUSCLE PREFERENTIALLY EXPRESSED PROTEIN KINASE"/>
    <property type="match status" value="1"/>
</dbReference>
<feature type="domain" description="Ig-like" evidence="10">
    <location>
        <begin position="88"/>
        <end position="165"/>
    </location>
</feature>
<evidence type="ECO:0000259" key="9">
    <source>
        <dbReference type="PROSITE" id="PS50011"/>
    </source>
</evidence>
<feature type="domain" description="Fibronectin type-III" evidence="11">
    <location>
        <begin position="185"/>
        <end position="281"/>
    </location>
</feature>
<feature type="region of interest" description="Disordered" evidence="8">
    <location>
        <begin position="811"/>
        <end position="878"/>
    </location>
</feature>
<dbReference type="PROSITE" id="PS50835">
    <property type="entry name" value="IG_LIKE"/>
    <property type="match status" value="4"/>
</dbReference>
<reference evidence="12" key="1">
    <citation type="submission" date="2025-08" db="UniProtKB">
        <authorList>
            <consortium name="Ensembl"/>
        </authorList>
    </citation>
    <scope>IDENTIFICATION</scope>
</reference>
<dbReference type="Ensembl" id="ENSPMAT00000004663.1">
    <property type="protein sequence ID" value="ENSPMAP00000004644.1"/>
    <property type="gene ID" value="ENSPMAG00000004240.1"/>
</dbReference>
<evidence type="ECO:0000256" key="8">
    <source>
        <dbReference type="SAM" id="MobiDB-lite"/>
    </source>
</evidence>
<dbReference type="HOGENOM" id="CLU_000381_2_0_1"/>
<dbReference type="OMA" id="XSETRED"/>
<evidence type="ECO:0000313" key="12">
    <source>
        <dbReference type="Ensembl" id="ENSPMAP00000004644.1"/>
    </source>
</evidence>
<dbReference type="SMART" id="SM00409">
    <property type="entry name" value="IG"/>
    <property type="match status" value="5"/>
</dbReference>
<accession>S4RHG2</accession>
<name>S4RHG2_PETMA</name>
<dbReference type="Gene3D" id="3.30.200.20">
    <property type="entry name" value="Phosphorylase Kinase, domain 1"/>
    <property type="match status" value="1"/>
</dbReference>
<dbReference type="CDD" id="cd00096">
    <property type="entry name" value="Ig"/>
    <property type="match status" value="2"/>
</dbReference>
<evidence type="ECO:0000256" key="4">
    <source>
        <dbReference type="ARBA" id="ARBA00022737"/>
    </source>
</evidence>
<dbReference type="GO" id="GO:0005737">
    <property type="term" value="C:cytoplasm"/>
    <property type="evidence" value="ECO:0007669"/>
    <property type="project" value="UniProtKB-SubCell"/>
</dbReference>
<dbReference type="Pfam" id="PF00041">
    <property type="entry name" value="fn3"/>
    <property type="match status" value="1"/>
</dbReference>
<dbReference type="Gene3D" id="1.10.510.10">
    <property type="entry name" value="Transferase(Phosphotransferase) domain 1"/>
    <property type="match status" value="1"/>
</dbReference>
<dbReference type="SMART" id="SM00060">
    <property type="entry name" value="FN3"/>
    <property type="match status" value="2"/>
</dbReference>
<dbReference type="SMART" id="SM00408">
    <property type="entry name" value="IGc2"/>
    <property type="match status" value="4"/>
</dbReference>
<dbReference type="CDD" id="cd00063">
    <property type="entry name" value="FN3"/>
    <property type="match status" value="1"/>
</dbReference>
<comment type="subcellular location">
    <subcellularLocation>
        <location evidence="1">Cytoplasm</location>
    </subcellularLocation>
</comment>
<keyword evidence="5" id="KW-1015">Disulfide bond</keyword>
<dbReference type="SUPFAM" id="SSF56112">
    <property type="entry name" value="Protein kinase-like (PK-like)"/>
    <property type="match status" value="2"/>
</dbReference>
<dbReference type="InterPro" id="IPR011009">
    <property type="entry name" value="Kinase-like_dom_sf"/>
</dbReference>
<evidence type="ECO:0000259" key="10">
    <source>
        <dbReference type="PROSITE" id="PS50835"/>
    </source>
</evidence>
<feature type="domain" description="Fibronectin type-III" evidence="11">
    <location>
        <begin position="1555"/>
        <end position="1646"/>
    </location>
</feature>
<feature type="region of interest" description="Disordered" evidence="8">
    <location>
        <begin position="1296"/>
        <end position="1377"/>
    </location>
</feature>
<dbReference type="InterPro" id="IPR036179">
    <property type="entry name" value="Ig-like_dom_sf"/>
</dbReference>
<feature type="compositionally biased region" description="Basic and acidic residues" evidence="8">
    <location>
        <begin position="1351"/>
        <end position="1370"/>
    </location>
</feature>
<feature type="compositionally biased region" description="Low complexity" evidence="8">
    <location>
        <begin position="822"/>
        <end position="833"/>
    </location>
</feature>
<dbReference type="STRING" id="7757.ENSPMAP00000004644"/>
<feature type="domain" description="Ig-like" evidence="10">
    <location>
        <begin position="386"/>
        <end position="475"/>
    </location>
</feature>
<feature type="domain" description="Protein kinase" evidence="9">
    <location>
        <begin position="1784"/>
        <end position="1873"/>
    </location>
</feature>
<dbReference type="SUPFAM" id="SSF48726">
    <property type="entry name" value="Immunoglobulin"/>
    <property type="match status" value="5"/>
</dbReference>
<organism evidence="12">
    <name type="scientific">Petromyzon marinus</name>
    <name type="common">Sea lamprey</name>
    <dbReference type="NCBI Taxonomy" id="7757"/>
    <lineage>
        <taxon>Eukaryota</taxon>
        <taxon>Metazoa</taxon>
        <taxon>Chordata</taxon>
        <taxon>Craniata</taxon>
        <taxon>Vertebrata</taxon>
        <taxon>Cyclostomata</taxon>
        <taxon>Hyperoartia</taxon>
        <taxon>Petromyzontiformes</taxon>
        <taxon>Petromyzontidae</taxon>
        <taxon>Petromyzon</taxon>
    </lineage>
</organism>
<protein>
    <recommendedName>
        <fullName evidence="13">Striated muscle enriched protein kinase b</fullName>
    </recommendedName>
</protein>
<dbReference type="PROSITE" id="PS50011">
    <property type="entry name" value="PROTEIN_KINASE_DOM"/>
    <property type="match status" value="2"/>
</dbReference>
<feature type="region of interest" description="Disordered" evidence="8">
    <location>
        <begin position="1237"/>
        <end position="1272"/>
    </location>
</feature>
<dbReference type="SUPFAM" id="SSF49265">
    <property type="entry name" value="Fibronectin type III"/>
    <property type="match status" value="1"/>
</dbReference>
<dbReference type="InterPro" id="IPR013098">
    <property type="entry name" value="Ig_I-set"/>
</dbReference>
<evidence type="ECO:0000256" key="1">
    <source>
        <dbReference type="ARBA" id="ARBA00004496"/>
    </source>
</evidence>
<sequence>GRPVQSGERRRVSSEKGLHCLSVPHASAEDEGEYTVTAANTHGEVSCSCTLIVSEPRAPHASNISKRDMMPSIAEEPELGEAERDAAPDFSQPLCDVAVLEGGCAVLECRGQARIPPQVSWLRQGEQVPLGGRVTSKEENGTFRLIIQSAKLADAGVYKCILSNSAGRAFCHAHLHVVDATPGPPDGPPIVTDVTDDSVTLSWKPPKAFQAFSEPGSVTYALQYQVVGRSQWIVVASNVPGTSHAVRTLRPGLHYLFRALTVSPHGCSRPSPASAPTCLLPHEPFLNEPPRFVKKYEEIFAVENEPLEITCRLNHVQATVSWTRCRDGIPVDESSGEVRLSSRPGGTWALEMPRARAELLGELVCTARGEFGSDSYTAVVSQAEAPHFEVIMEDVEVQEGDPVRLSVVVHGRPEPDVLWYKDGARLAEAGGLASVTRSGSACSLLLRDVRGSDRGLYACEARSRAGTARCMAELTVRMEKSEARQREMPEEEVRKLKDHYEILEEIGRGAFGSVRRVRALSGGSPCAAKSLPRGRVRREAAERELRVAARLAHERVVCLHDAFRSRRRVIIVMELCSNEELLDRLVKKPALYEHQVKMYIKQILEGISYLHSINILHLDIEPSNILMADAGKDDIKISDFGFAQEVVPGSPQYSEFGTPEFVSPEVARHSPVYKASDIWWPVGVITYVCLSGLSPFLGENDRATLLNVTRKTLNFDERTAAITSREAQDFISRVLVQDIGRRPLADDCLKHPWFKSFTTLRAVTNISTDRLKFFLSRRRLQRSLVRYKSAVVLRSIPEVLSGHVAPRVSRRTAKQLRDAAASSSFSSSSSSSSGEEDPGGSESSNGLGLDALHPDFSARSQDDSRGSSARETLGSDTEPAVLGRLGAVVQRNGECGSKEAAIERGLQSFSERRAAQRGVIQRTNSADAAFQDGRASVTNRSTQDGAAAASQYLKPHLSKSASLELPPRSRSPGLTLLGPPSESSTESRGPLELVKDRPSTFLAESPLVAPRRSLVREVHQRSSSDPAGSTRLERGASSSEAEDIASGRKPEVFRSSGSIPVGREPALRRQLAFEQRGQSSATSTALDTMLRNQQGGSALDEDSRKTTVVATENERCLRQQKAEPTIMQRSQSSVAQNGRGRQLQAAAATRLPQFTEKTPETGGLVVLKPQAMEARTSQAADNGTPWVTRTTGGGEAETTNTNPLLNGSKPQTVGRYARLLNAASTDGSVREMAKRFSNNGSTTRLQLAPRDEGLGQRPVNVRAGSLSTPKQSVSQTKAELLVAEAPVTQVLYRQLQQSSPEGSMLSNAVSRKGDRSISDTAMASKEQLTREPAEEPGSLVKRLSQRFKRSPSTERKSTEGTESRESEGRSKTPTMMQKRLTVSKVMLIPECLAVSPLSHALSHTPIRTISRTQEPERRSRWDRWGASRLNRRDRSPSPHQDSGSSSRDSLASVSQSLPAFTVKLKDELLVEGEPVTLCCSPTGSPAPTISWLKDRKLLEPDERVRLAGSADGRQLLTIVRAGMADAGVYECMAVNSLGIATTSCTLARAEPPSWTGAAPEVPQVFESGALVVWKPVQARTPLTYCLEITVGPGEPWKEVASGLSDTYHHVGGLCQGLAYRFRVACATRAGKGRGSPASEPALIPGGAGRRPRRCGQYTLTSSLPSSLRCDGAASCLPPSSWLPVTTSRGILRVHDFCPPKNASRVVNVKDTCILYVQGQIYEGVQVSASVARVFDVRLLLAAPGGRVCGRALGVTARSRRDIAGPPATVATAQGHAQGHPQAPYTFLEEKARGRFGVIRVCRENATGRAFAAKVLAAADEESRALARAEFDALRSLSHEHVLAVHEAFVTPRHVVLVTELVGGSELLQHLCER</sequence>
<dbReference type="InterPro" id="IPR003599">
    <property type="entry name" value="Ig_sub"/>
</dbReference>
<feature type="binding site" evidence="7">
    <location>
        <position position="529"/>
    </location>
    <ligand>
        <name>ATP</name>
        <dbReference type="ChEBI" id="CHEBI:30616"/>
    </ligand>
</feature>
<feature type="compositionally biased region" description="Low complexity" evidence="8">
    <location>
        <begin position="1437"/>
        <end position="1450"/>
    </location>
</feature>
<feature type="compositionally biased region" description="Polar residues" evidence="8">
    <location>
        <begin position="1296"/>
        <end position="1309"/>
    </location>
</feature>
<keyword evidence="4" id="KW-0677">Repeat</keyword>
<dbReference type="PROSITE" id="PS50853">
    <property type="entry name" value="FN3"/>
    <property type="match status" value="2"/>
</dbReference>
<dbReference type="InterPro" id="IPR000719">
    <property type="entry name" value="Prot_kinase_dom"/>
</dbReference>
<comment type="similarity">
    <text evidence="2">Belongs to the protein kinase superfamily. CAMK Ser/Thr protein kinase family.</text>
</comment>
<keyword evidence="7" id="KW-0547">Nucleotide-binding</keyword>
<evidence type="ECO:0000256" key="5">
    <source>
        <dbReference type="ARBA" id="ARBA00023157"/>
    </source>
</evidence>
<dbReference type="Pfam" id="PF00069">
    <property type="entry name" value="Pkinase"/>
    <property type="match status" value="2"/>
</dbReference>
<proteinExistence type="inferred from homology"/>
<feature type="compositionally biased region" description="Basic and acidic residues" evidence="8">
    <location>
        <begin position="1413"/>
        <end position="1436"/>
    </location>
</feature>
<evidence type="ECO:0000256" key="6">
    <source>
        <dbReference type="ARBA" id="ARBA00023319"/>
    </source>
</evidence>
<dbReference type="InterPro" id="IPR003961">
    <property type="entry name" value="FN3_dom"/>
</dbReference>